<evidence type="ECO:0000256" key="1">
    <source>
        <dbReference type="ARBA" id="ARBA00022491"/>
    </source>
</evidence>
<dbReference type="AlphaFoldDB" id="A0A7V4XUW1"/>
<dbReference type="GO" id="GO:0016747">
    <property type="term" value="F:acyltransferase activity, transferring groups other than amino-acyl groups"/>
    <property type="evidence" value="ECO:0007669"/>
    <property type="project" value="InterPro"/>
</dbReference>
<evidence type="ECO:0000256" key="4">
    <source>
        <dbReference type="ARBA" id="ARBA00023315"/>
    </source>
</evidence>
<evidence type="ECO:0000256" key="5">
    <source>
        <dbReference type="ARBA" id="ARBA00049880"/>
    </source>
</evidence>
<keyword evidence="1" id="KW-0678">Repressor</keyword>
<dbReference type="EMBL" id="DTKL01000081">
    <property type="protein sequence ID" value="HGY95664.1"/>
    <property type="molecule type" value="Genomic_DNA"/>
</dbReference>
<dbReference type="InterPro" id="IPR000182">
    <property type="entry name" value="GNAT_dom"/>
</dbReference>
<comment type="caution">
    <text evidence="7">The sequence shown here is derived from an EMBL/GenBank/DDBJ whole genome shotgun (WGS) entry which is preliminary data.</text>
</comment>
<comment type="catalytic activity">
    <reaction evidence="5">
        <text>glycyl-tRNA(Gly) + acetyl-CoA = N-acetylglycyl-tRNA(Gly) + CoA + H(+)</text>
        <dbReference type="Rhea" id="RHEA:81867"/>
        <dbReference type="Rhea" id="RHEA-COMP:9683"/>
        <dbReference type="Rhea" id="RHEA-COMP:19766"/>
        <dbReference type="ChEBI" id="CHEBI:15378"/>
        <dbReference type="ChEBI" id="CHEBI:57287"/>
        <dbReference type="ChEBI" id="CHEBI:57288"/>
        <dbReference type="ChEBI" id="CHEBI:78522"/>
        <dbReference type="ChEBI" id="CHEBI:232036"/>
    </reaction>
</comment>
<dbReference type="Pfam" id="PF00583">
    <property type="entry name" value="Acetyltransf_1"/>
    <property type="match status" value="1"/>
</dbReference>
<evidence type="ECO:0000256" key="3">
    <source>
        <dbReference type="ARBA" id="ARBA00022679"/>
    </source>
</evidence>
<protein>
    <submittedName>
        <fullName evidence="7">GNAT family N-acetyltransferase</fullName>
    </submittedName>
</protein>
<dbReference type="InterPro" id="IPR016181">
    <property type="entry name" value="Acyl_CoA_acyltransferase"/>
</dbReference>
<accession>A0A7V4XUW1</accession>
<organism evidence="7">
    <name type="scientific">Acidobacterium capsulatum</name>
    <dbReference type="NCBI Taxonomy" id="33075"/>
    <lineage>
        <taxon>Bacteria</taxon>
        <taxon>Pseudomonadati</taxon>
        <taxon>Acidobacteriota</taxon>
        <taxon>Terriglobia</taxon>
        <taxon>Terriglobales</taxon>
        <taxon>Acidobacteriaceae</taxon>
        <taxon>Acidobacterium</taxon>
    </lineage>
</organism>
<dbReference type="Gene3D" id="3.40.630.30">
    <property type="match status" value="1"/>
</dbReference>
<evidence type="ECO:0000256" key="2">
    <source>
        <dbReference type="ARBA" id="ARBA00022649"/>
    </source>
</evidence>
<keyword evidence="3 7" id="KW-0808">Transferase</keyword>
<evidence type="ECO:0000259" key="6">
    <source>
        <dbReference type="Pfam" id="PF00583"/>
    </source>
</evidence>
<reference evidence="7" key="1">
    <citation type="journal article" date="2020" name="mSystems">
        <title>Genome- and Community-Level Interaction Insights into Carbon Utilization and Element Cycling Functions of Hydrothermarchaeota in Hydrothermal Sediment.</title>
        <authorList>
            <person name="Zhou Z."/>
            <person name="Liu Y."/>
            <person name="Xu W."/>
            <person name="Pan J."/>
            <person name="Luo Z.H."/>
            <person name="Li M."/>
        </authorList>
    </citation>
    <scope>NUCLEOTIDE SEQUENCE [LARGE SCALE GENOMIC DNA]</scope>
    <source>
        <strain evidence="7">SpSt-855</strain>
    </source>
</reference>
<proteinExistence type="predicted"/>
<gene>
    <name evidence="7" type="ORF">ENW50_13405</name>
</gene>
<dbReference type="PANTHER" id="PTHR36449">
    <property type="entry name" value="ACETYLTRANSFERASE-RELATED"/>
    <property type="match status" value="1"/>
</dbReference>
<sequence>MSLPAWHEEAISKKHDRAAFDCGDAALNSFLQRYARQSHESGAAKTFLAVDDADSKSILGFYSLAPGSLAYADTPEMIRRALARHEVPGFRLARIGIDLRWQGQGLGGQLLASAARRCLRAAADVGGVVLIIDAKNDRAAGWYASYGALPLSSRPLTLVMPLATFAAELSAAGQL</sequence>
<evidence type="ECO:0000313" key="7">
    <source>
        <dbReference type="EMBL" id="HGY95664.1"/>
    </source>
</evidence>
<keyword evidence="2" id="KW-1277">Toxin-antitoxin system</keyword>
<dbReference type="PANTHER" id="PTHR36449:SF1">
    <property type="entry name" value="ACETYLTRANSFERASE"/>
    <property type="match status" value="1"/>
</dbReference>
<dbReference type="SUPFAM" id="SSF55729">
    <property type="entry name" value="Acyl-CoA N-acyltransferases (Nat)"/>
    <property type="match status" value="1"/>
</dbReference>
<feature type="domain" description="N-acetyltransferase" evidence="6">
    <location>
        <begin position="45"/>
        <end position="147"/>
    </location>
</feature>
<name>A0A7V4XUW1_9BACT</name>
<keyword evidence="4" id="KW-0012">Acyltransferase</keyword>